<accession>A0AAV1I113</accession>
<dbReference type="InterPro" id="IPR039750">
    <property type="entry name" value="DRC1/DRC2"/>
</dbReference>
<keyword evidence="4" id="KW-0966">Cell projection</keyword>
<reference evidence="5 6" key="1">
    <citation type="submission" date="2023-10" db="EMBL/GenBank/DDBJ databases">
        <authorList>
            <person name="Maclean D."/>
            <person name="Macfadyen A."/>
        </authorList>
    </citation>
    <scope>NUCLEOTIDE SEQUENCE [LARGE SCALE GENOMIC DNA]</scope>
</reference>
<proteinExistence type="predicted"/>
<dbReference type="GO" id="GO:0005858">
    <property type="term" value="C:axonemal dynein complex"/>
    <property type="evidence" value="ECO:0007669"/>
    <property type="project" value="InterPro"/>
</dbReference>
<dbReference type="Proteomes" id="UP001314263">
    <property type="component" value="Unassembled WGS sequence"/>
</dbReference>
<evidence type="ECO:0000256" key="3">
    <source>
        <dbReference type="ARBA" id="ARBA00023069"/>
    </source>
</evidence>
<dbReference type="GO" id="GO:0060285">
    <property type="term" value="P:cilium-dependent cell motility"/>
    <property type="evidence" value="ECO:0007669"/>
    <property type="project" value="TreeGrafter"/>
</dbReference>
<evidence type="ECO:0000313" key="6">
    <source>
        <dbReference type="Proteomes" id="UP001314263"/>
    </source>
</evidence>
<dbReference type="AlphaFoldDB" id="A0AAV1I113"/>
<evidence type="ECO:0000313" key="5">
    <source>
        <dbReference type="EMBL" id="CAK0765056.1"/>
    </source>
</evidence>
<dbReference type="PANTHER" id="PTHR21625:SF0">
    <property type="entry name" value="DYNEIN REGULATORY COMPLEX SUBUNIT 2"/>
    <property type="match status" value="1"/>
</dbReference>
<evidence type="ECO:0000256" key="4">
    <source>
        <dbReference type="ARBA" id="ARBA00023273"/>
    </source>
</evidence>
<name>A0AAV1I113_9CHLO</name>
<dbReference type="EMBL" id="CAUYUE010000004">
    <property type="protein sequence ID" value="CAK0765056.1"/>
    <property type="molecule type" value="Genomic_DNA"/>
</dbReference>
<keyword evidence="2" id="KW-0282">Flagellum</keyword>
<sequence>MQAIVQDFEEQIQAIQASYAAAGAELDSFRSGTQQHYSKCQAEQLLAFQTAKAEASEVASEEYNMLKISREAQIAAVKKTMKEEEQRHRHTTVDTAHEVEELRRKDAEQRERLKSNLAVLAELQREVAHWRSRTALAGREWTGREESLASERADMQKQHKDMDSSLERFCKEQTAALQKLCLVSASQEGELARRIKESEARAQLQAQEHN</sequence>
<comment type="subcellular location">
    <subcellularLocation>
        <location evidence="1">Cytoplasm</location>
        <location evidence="1">Cytoskeleton</location>
        <location evidence="1">Flagellum axoneme</location>
    </subcellularLocation>
</comment>
<keyword evidence="3" id="KW-0969">Cilium</keyword>
<comment type="caution">
    <text evidence="5">The sequence shown here is derived from an EMBL/GenBank/DDBJ whole genome shotgun (WGS) entry which is preliminary data.</text>
</comment>
<dbReference type="PANTHER" id="PTHR21625">
    <property type="entry name" value="NYD-SP28 PROTEIN"/>
    <property type="match status" value="1"/>
</dbReference>
<evidence type="ECO:0000256" key="2">
    <source>
        <dbReference type="ARBA" id="ARBA00022846"/>
    </source>
</evidence>
<keyword evidence="6" id="KW-1185">Reference proteome</keyword>
<dbReference type="GO" id="GO:0070286">
    <property type="term" value="P:axonemal dynein complex assembly"/>
    <property type="evidence" value="ECO:0007669"/>
    <property type="project" value="InterPro"/>
</dbReference>
<protein>
    <submittedName>
        <fullName evidence="5">Uncharacterized protein</fullName>
    </submittedName>
</protein>
<organism evidence="5 6">
    <name type="scientific">Coccomyxa viridis</name>
    <dbReference type="NCBI Taxonomy" id="1274662"/>
    <lineage>
        <taxon>Eukaryota</taxon>
        <taxon>Viridiplantae</taxon>
        <taxon>Chlorophyta</taxon>
        <taxon>core chlorophytes</taxon>
        <taxon>Trebouxiophyceae</taxon>
        <taxon>Trebouxiophyceae incertae sedis</taxon>
        <taxon>Coccomyxaceae</taxon>
        <taxon>Coccomyxa</taxon>
    </lineage>
</organism>
<gene>
    <name evidence="5" type="ORF">CVIRNUC_003220</name>
</gene>
<evidence type="ECO:0000256" key="1">
    <source>
        <dbReference type="ARBA" id="ARBA00004611"/>
    </source>
</evidence>
<dbReference type="GO" id="GO:0003352">
    <property type="term" value="P:regulation of cilium movement"/>
    <property type="evidence" value="ECO:0007669"/>
    <property type="project" value="TreeGrafter"/>
</dbReference>